<comment type="caution">
    <text evidence="14">The sequence shown here is derived from an EMBL/GenBank/DDBJ whole genome shotgun (WGS) entry which is preliminary data.</text>
</comment>
<dbReference type="GO" id="GO:0033700">
    <property type="term" value="P:phospholipid efflux"/>
    <property type="evidence" value="ECO:0007669"/>
    <property type="project" value="TreeGrafter"/>
</dbReference>
<sequence>MDKGALVGFNKGLVERAELGLEILGIGVQLFPQVLCIGSHHLLHHLGSLGHLHLDLVSHGGDGLQEVLQTLVHSLLQLLCVGPCLALQLRHALLQADLQLLALLHQCGLQGLGVQGLCVGSQLLFELLHSLLDLGLHLLGIGLQGASDAAQVLTQTLPQHLRLRTDLRHQVLGHGGQLLVQGDHILASHKNNTVMKVFVVLAIAVFSGCHGNIFYADEPKPQLEVLTDAFWDYVAKATQTADDTVQMIRKSQLGQDVNSRLTESADVASQYVVTLHKQLPPMAQDLVLTISAEAEVLRKRLSQDLSSVRGTLEPYAEEMKTKIQQRVEQLKQELAPYAESLDSEALKTTLVQKSEELKISLEQSMKELQSQTGPYTEELKQRVDQHLRDFLETVTPMAGTVQVEMAQRAQMVKQVVAPYAEDLREKLDPYAQDLQAQLSSLYQSFVKAN</sequence>
<evidence type="ECO:0000256" key="1">
    <source>
        <dbReference type="ARBA" id="ARBA00004613"/>
    </source>
</evidence>
<comment type="function">
    <text evidence="13">Participates in the reverse transport of cholesterol from tissues to the liver for excretion by promoting cholesterol efflux from tissues and by acting as a cofactor for the lecithin cholesterol acyltransferase (LCAT).</text>
</comment>
<dbReference type="InterPro" id="IPR000074">
    <property type="entry name" value="ApoA_E"/>
</dbReference>
<dbReference type="GO" id="GO:0034362">
    <property type="term" value="C:low-density lipoprotein particle"/>
    <property type="evidence" value="ECO:0007669"/>
    <property type="project" value="TreeGrafter"/>
</dbReference>
<gene>
    <name evidence="14" type="primary">APOA4_1</name>
    <name evidence="14" type="ORF">N1851_008074</name>
</gene>
<keyword evidence="7" id="KW-0677">Repeat</keyword>
<evidence type="ECO:0000256" key="7">
    <source>
        <dbReference type="ARBA" id="ARBA00022737"/>
    </source>
</evidence>
<dbReference type="PANTHER" id="PTHR18976:SF28">
    <property type="entry name" value="APOLIPOPROTEIN A-IV-RELATED"/>
    <property type="match status" value="1"/>
</dbReference>
<organism evidence="14 15">
    <name type="scientific">Merluccius polli</name>
    <name type="common">Benguela hake</name>
    <name type="synonym">Merluccius cadenati</name>
    <dbReference type="NCBI Taxonomy" id="89951"/>
    <lineage>
        <taxon>Eukaryota</taxon>
        <taxon>Metazoa</taxon>
        <taxon>Chordata</taxon>
        <taxon>Craniata</taxon>
        <taxon>Vertebrata</taxon>
        <taxon>Euteleostomi</taxon>
        <taxon>Actinopterygii</taxon>
        <taxon>Neopterygii</taxon>
        <taxon>Teleostei</taxon>
        <taxon>Neoteleostei</taxon>
        <taxon>Acanthomorphata</taxon>
        <taxon>Zeiogadaria</taxon>
        <taxon>Gadariae</taxon>
        <taxon>Gadiformes</taxon>
        <taxon>Gadoidei</taxon>
        <taxon>Merlucciidae</taxon>
        <taxon>Merluccius</taxon>
    </lineage>
</organism>
<dbReference type="GO" id="GO:0034361">
    <property type="term" value="C:very-low-density lipoprotein particle"/>
    <property type="evidence" value="ECO:0007669"/>
    <property type="project" value="TreeGrafter"/>
</dbReference>
<evidence type="ECO:0000256" key="5">
    <source>
        <dbReference type="ARBA" id="ARBA00022548"/>
    </source>
</evidence>
<keyword evidence="4" id="KW-0964">Secreted</keyword>
<name>A0AA47N1R7_MERPO</name>
<dbReference type="GO" id="GO:1903561">
    <property type="term" value="C:extracellular vesicle"/>
    <property type="evidence" value="ECO:0007669"/>
    <property type="project" value="TreeGrafter"/>
</dbReference>
<dbReference type="GO" id="GO:0042157">
    <property type="term" value="P:lipoprotein metabolic process"/>
    <property type="evidence" value="ECO:0007669"/>
    <property type="project" value="InterPro"/>
</dbReference>
<evidence type="ECO:0000313" key="14">
    <source>
        <dbReference type="EMBL" id="KAK0150808.1"/>
    </source>
</evidence>
<dbReference type="InterPro" id="IPR050163">
    <property type="entry name" value="Apolipoprotein_A1/A4/E"/>
</dbReference>
<keyword evidence="15" id="KW-1185">Reference proteome</keyword>
<keyword evidence="9" id="KW-0445">Lipid transport</keyword>
<evidence type="ECO:0000313" key="15">
    <source>
        <dbReference type="Proteomes" id="UP001174136"/>
    </source>
</evidence>
<evidence type="ECO:0000256" key="4">
    <source>
        <dbReference type="ARBA" id="ARBA00022525"/>
    </source>
</evidence>
<evidence type="ECO:0000256" key="11">
    <source>
        <dbReference type="ARBA" id="ARBA00023166"/>
    </source>
</evidence>
<evidence type="ECO:0000256" key="10">
    <source>
        <dbReference type="ARBA" id="ARBA00023098"/>
    </source>
</evidence>
<dbReference type="GO" id="GO:0060228">
    <property type="term" value="F:phosphatidylcholine-sterol O-acyltransferase activator activity"/>
    <property type="evidence" value="ECO:0007669"/>
    <property type="project" value="TreeGrafter"/>
</dbReference>
<evidence type="ECO:0000256" key="12">
    <source>
        <dbReference type="ARBA" id="ARBA00023221"/>
    </source>
</evidence>
<dbReference type="Proteomes" id="UP001174136">
    <property type="component" value="Unassembled WGS sequence"/>
</dbReference>
<evidence type="ECO:0000256" key="9">
    <source>
        <dbReference type="ARBA" id="ARBA00023055"/>
    </source>
</evidence>
<evidence type="ECO:0000256" key="6">
    <source>
        <dbReference type="ARBA" id="ARBA00022729"/>
    </source>
</evidence>
<dbReference type="GO" id="GO:0120020">
    <property type="term" value="F:cholesterol transfer activity"/>
    <property type="evidence" value="ECO:0007669"/>
    <property type="project" value="TreeGrafter"/>
</dbReference>
<dbReference type="SUPFAM" id="SSF58113">
    <property type="entry name" value="Apolipoprotein A-I"/>
    <property type="match status" value="1"/>
</dbReference>
<dbReference type="GO" id="GO:0005543">
    <property type="term" value="F:phospholipid binding"/>
    <property type="evidence" value="ECO:0007669"/>
    <property type="project" value="TreeGrafter"/>
</dbReference>
<evidence type="ECO:0000256" key="2">
    <source>
        <dbReference type="ARBA" id="ARBA00008788"/>
    </source>
</evidence>
<dbReference type="GO" id="GO:0008203">
    <property type="term" value="P:cholesterol metabolic process"/>
    <property type="evidence" value="ECO:0007669"/>
    <property type="project" value="UniProtKB-KW"/>
</dbReference>
<protein>
    <submittedName>
        <fullName evidence="14">Apolipoprotein A-IV</fullName>
    </submittedName>
</protein>
<evidence type="ECO:0000256" key="8">
    <source>
        <dbReference type="ARBA" id="ARBA00022850"/>
    </source>
</evidence>
<dbReference type="GO" id="GO:0055090">
    <property type="term" value="P:acylglycerol homeostasis"/>
    <property type="evidence" value="ECO:0007669"/>
    <property type="project" value="TreeGrafter"/>
</dbReference>
<evidence type="ECO:0000256" key="3">
    <source>
        <dbReference type="ARBA" id="ARBA00022448"/>
    </source>
</evidence>
<proteinExistence type="inferred from homology"/>
<dbReference type="AlphaFoldDB" id="A0AA47N1R7"/>
<dbReference type="FunFam" id="1.20.120.20:FF:000007">
    <property type="entry name" value="Apolipoprotein A-IV a"/>
    <property type="match status" value="1"/>
</dbReference>
<dbReference type="GO" id="GO:0033344">
    <property type="term" value="P:cholesterol efflux"/>
    <property type="evidence" value="ECO:0007669"/>
    <property type="project" value="TreeGrafter"/>
</dbReference>
<dbReference type="FunFam" id="1.20.120.20:FF:000008">
    <property type="entry name" value="Apolipoprotein A-IV a"/>
    <property type="match status" value="1"/>
</dbReference>
<comment type="subcellular location">
    <subcellularLocation>
        <location evidence="1">Secreted</location>
    </subcellularLocation>
</comment>
<keyword evidence="5" id="KW-0153">Cholesterol metabolism</keyword>
<dbReference type="EMBL" id="JAOPHQ010001435">
    <property type="protein sequence ID" value="KAK0150808.1"/>
    <property type="molecule type" value="Genomic_DNA"/>
</dbReference>
<accession>A0AA47N1R7</accession>
<keyword evidence="11" id="KW-1207">Sterol metabolism</keyword>
<keyword evidence="8" id="KW-0345">HDL</keyword>
<reference evidence="14" key="1">
    <citation type="journal article" date="2023" name="Front. Mar. Sci.">
        <title>A new Merluccius polli reference genome to investigate the effects of global change in West African waters.</title>
        <authorList>
            <person name="Mateo J.L."/>
            <person name="Blanco-Fernandez C."/>
            <person name="Garcia-Vazquez E."/>
            <person name="Machado-Schiaffino G."/>
        </authorList>
    </citation>
    <scope>NUCLEOTIDE SEQUENCE</scope>
    <source>
        <strain evidence="14">C29</strain>
        <tissue evidence="14">Fin</tissue>
    </source>
</reference>
<keyword evidence="12" id="KW-0753">Steroid metabolism</keyword>
<evidence type="ECO:0000256" key="13">
    <source>
        <dbReference type="ARBA" id="ARBA00037506"/>
    </source>
</evidence>
<dbReference type="PANTHER" id="PTHR18976">
    <property type="entry name" value="APOLIPOPROTEIN"/>
    <property type="match status" value="1"/>
</dbReference>
<dbReference type="Pfam" id="PF01442">
    <property type="entry name" value="Apolipoprotein"/>
    <property type="match status" value="1"/>
</dbReference>
<keyword evidence="3" id="KW-0813">Transport</keyword>
<dbReference type="GO" id="GO:0042627">
    <property type="term" value="C:chylomicron"/>
    <property type="evidence" value="ECO:0007669"/>
    <property type="project" value="TreeGrafter"/>
</dbReference>
<comment type="similarity">
    <text evidence="2">Belongs to the apolipoprotein A1/A4/E family.</text>
</comment>
<keyword evidence="10" id="KW-0443">Lipid metabolism</keyword>
<keyword evidence="6" id="KW-0732">Signal</keyword>
<dbReference type="GO" id="GO:0034364">
    <property type="term" value="C:high-density lipoprotein particle"/>
    <property type="evidence" value="ECO:0007669"/>
    <property type="project" value="UniProtKB-KW"/>
</dbReference>
<dbReference type="Gene3D" id="1.20.120.20">
    <property type="entry name" value="Apolipoprotein"/>
    <property type="match status" value="2"/>
</dbReference>